<keyword evidence="5" id="KW-0479">Metal-binding</keyword>
<dbReference type="PROSITE" id="PS51837">
    <property type="entry name" value="LITAF"/>
    <property type="match status" value="1"/>
</dbReference>
<name>A0AAD7YSP1_MYTSE</name>
<dbReference type="AlphaFoldDB" id="A0AAD7YSP1"/>
<dbReference type="SMART" id="SM00714">
    <property type="entry name" value="LITAF"/>
    <property type="match status" value="1"/>
</dbReference>
<protein>
    <recommendedName>
        <fullName evidence="9">LITAF domain-containing protein</fullName>
    </recommendedName>
</protein>
<dbReference type="InterPro" id="IPR006629">
    <property type="entry name" value="LITAF"/>
</dbReference>
<evidence type="ECO:0000256" key="5">
    <source>
        <dbReference type="ARBA" id="ARBA00022723"/>
    </source>
</evidence>
<dbReference type="GO" id="GO:0031902">
    <property type="term" value="C:late endosome membrane"/>
    <property type="evidence" value="ECO:0007669"/>
    <property type="project" value="UniProtKB-SubCell"/>
</dbReference>
<evidence type="ECO:0000256" key="4">
    <source>
        <dbReference type="ARBA" id="ARBA00005975"/>
    </source>
</evidence>
<dbReference type="EMBL" id="JARGEI010000010">
    <property type="protein sequence ID" value="KAJ8724904.1"/>
    <property type="molecule type" value="Genomic_DNA"/>
</dbReference>
<dbReference type="InterPro" id="IPR037519">
    <property type="entry name" value="LITAF_fam"/>
</dbReference>
<gene>
    <name evidence="10" type="ORF">PYW07_015862</name>
</gene>
<proteinExistence type="inferred from homology"/>
<feature type="compositionally biased region" description="Pro residues" evidence="8">
    <location>
        <begin position="17"/>
        <end position="29"/>
    </location>
</feature>
<dbReference type="Proteomes" id="UP001231518">
    <property type="component" value="Chromosome 7"/>
</dbReference>
<evidence type="ECO:0000313" key="10">
    <source>
        <dbReference type="EMBL" id="KAJ8724904.1"/>
    </source>
</evidence>
<comment type="subcellular location">
    <subcellularLocation>
        <location evidence="2">Endosome membrane</location>
        <topology evidence="2">Peripheral membrane protein</topology>
    </subcellularLocation>
    <subcellularLocation>
        <location evidence="1">Late endosome membrane</location>
    </subcellularLocation>
    <subcellularLocation>
        <location evidence="3">Lysosome membrane</location>
        <topology evidence="3">Peripheral membrane protein</topology>
        <orientation evidence="3">Cytoplasmic side</orientation>
    </subcellularLocation>
</comment>
<evidence type="ECO:0000313" key="11">
    <source>
        <dbReference type="Proteomes" id="UP001231518"/>
    </source>
</evidence>
<dbReference type="GO" id="GO:0008270">
    <property type="term" value="F:zinc ion binding"/>
    <property type="evidence" value="ECO:0007669"/>
    <property type="project" value="TreeGrafter"/>
</dbReference>
<accession>A0AAD7YSP1</accession>
<dbReference type="GO" id="GO:0005765">
    <property type="term" value="C:lysosomal membrane"/>
    <property type="evidence" value="ECO:0007669"/>
    <property type="project" value="UniProtKB-SubCell"/>
</dbReference>
<keyword evidence="11" id="KW-1185">Reference proteome</keyword>
<keyword evidence="6" id="KW-0862">Zinc</keyword>
<comment type="similarity">
    <text evidence="4">Belongs to the CDIP1/LITAF family.</text>
</comment>
<feature type="region of interest" description="Disordered" evidence="8">
    <location>
        <begin position="1"/>
        <end position="44"/>
    </location>
</feature>
<evidence type="ECO:0000256" key="2">
    <source>
        <dbReference type="ARBA" id="ARBA00004481"/>
    </source>
</evidence>
<evidence type="ECO:0000256" key="8">
    <source>
        <dbReference type="SAM" id="MobiDB-lite"/>
    </source>
</evidence>
<evidence type="ECO:0000259" key="9">
    <source>
        <dbReference type="PROSITE" id="PS51837"/>
    </source>
</evidence>
<dbReference type="PANTHER" id="PTHR23292">
    <property type="entry name" value="LIPOPOLYSACCHARIDE-INDUCED TUMOR NECROSIS FACTOR-ALPHA FACTOR"/>
    <property type="match status" value="1"/>
</dbReference>
<sequence>MNQNSDFIDSKDQRQSMPPPYSMGPPPPVTVTTHTSHAYPPQPMQPPPVQGVVYQVRPAVVPVMIRQQPMMGPKPAPMTCKSCNAQIITRVELKASTKTHLFALLLCCVFWPCVCLPYCIDSCQNADHYCPNCDAYIGSYTS</sequence>
<evidence type="ECO:0000256" key="7">
    <source>
        <dbReference type="ARBA" id="ARBA00023136"/>
    </source>
</evidence>
<evidence type="ECO:0000256" key="1">
    <source>
        <dbReference type="ARBA" id="ARBA00004414"/>
    </source>
</evidence>
<evidence type="ECO:0000256" key="6">
    <source>
        <dbReference type="ARBA" id="ARBA00022833"/>
    </source>
</evidence>
<reference evidence="10" key="1">
    <citation type="submission" date="2023-03" db="EMBL/GenBank/DDBJ databases">
        <title>Chromosome-level genomes of two armyworms, Mythimna separata and Mythimna loreyi, provide insights into the biosynthesis and reception of sex pheromones.</title>
        <authorList>
            <person name="Zhao H."/>
        </authorList>
    </citation>
    <scope>NUCLEOTIDE SEQUENCE</scope>
    <source>
        <strain evidence="10">BeijingLab</strain>
        <tissue evidence="10">Pupa</tissue>
    </source>
</reference>
<comment type="caution">
    <text evidence="10">The sequence shown here is derived from an EMBL/GenBank/DDBJ whole genome shotgun (WGS) entry which is preliminary data.</text>
</comment>
<dbReference type="PANTHER" id="PTHR23292:SF14">
    <property type="entry name" value="FI16615P1-RELATED"/>
    <property type="match status" value="1"/>
</dbReference>
<evidence type="ECO:0000256" key="3">
    <source>
        <dbReference type="ARBA" id="ARBA00004630"/>
    </source>
</evidence>
<dbReference type="Pfam" id="PF10601">
    <property type="entry name" value="zf-LITAF-like"/>
    <property type="match status" value="1"/>
</dbReference>
<organism evidence="10 11">
    <name type="scientific">Mythimna separata</name>
    <name type="common">Oriental armyworm</name>
    <name type="synonym">Pseudaletia separata</name>
    <dbReference type="NCBI Taxonomy" id="271217"/>
    <lineage>
        <taxon>Eukaryota</taxon>
        <taxon>Metazoa</taxon>
        <taxon>Ecdysozoa</taxon>
        <taxon>Arthropoda</taxon>
        <taxon>Hexapoda</taxon>
        <taxon>Insecta</taxon>
        <taxon>Pterygota</taxon>
        <taxon>Neoptera</taxon>
        <taxon>Endopterygota</taxon>
        <taxon>Lepidoptera</taxon>
        <taxon>Glossata</taxon>
        <taxon>Ditrysia</taxon>
        <taxon>Noctuoidea</taxon>
        <taxon>Noctuidae</taxon>
        <taxon>Noctuinae</taxon>
        <taxon>Hadenini</taxon>
        <taxon>Mythimna</taxon>
    </lineage>
</organism>
<feature type="domain" description="LITAF" evidence="9">
    <location>
        <begin position="60"/>
        <end position="142"/>
    </location>
</feature>
<keyword evidence="7" id="KW-0472">Membrane</keyword>